<dbReference type="InterPro" id="IPR007221">
    <property type="entry name" value="MreC"/>
</dbReference>
<sequence>MADSVHFMDFFKRGAFYLTNPISFGLYSTNQQIKRQFNFIFEARRAARENKALKEQMGDLLSENAGLRKKLAETEALVAQEQYLDPRIYNLIPARPIGLSRNLRIDKGESSNIKIGQVVVFKDNFIGKVIEISAQAANVRLLSDPDSKVAAFSQGLSGKARGVLSGQFGTDFLFDKILHEEQIKAGDLVYSEGTEGYLPRGLILGKVKEVMERENEIFKQAKVEPVFSLRDLDLVFVIGES</sequence>
<keyword evidence="3" id="KW-0133">Cell shape</keyword>
<feature type="domain" description="Rod shape-determining protein MreC beta-barrel core" evidence="6">
    <location>
        <begin position="98"/>
        <end position="238"/>
    </location>
</feature>
<evidence type="ECO:0000256" key="5">
    <source>
        <dbReference type="SAM" id="Coils"/>
    </source>
</evidence>
<evidence type="ECO:0000313" key="8">
    <source>
        <dbReference type="Proteomes" id="UP000034324"/>
    </source>
</evidence>
<dbReference type="InterPro" id="IPR042175">
    <property type="entry name" value="Cell/Rod_MreC_2"/>
</dbReference>
<reference evidence="7 8" key="1">
    <citation type="journal article" date="2015" name="Nature">
        <title>rRNA introns, odd ribosomes, and small enigmatic genomes across a large radiation of phyla.</title>
        <authorList>
            <person name="Brown C.T."/>
            <person name="Hug L.A."/>
            <person name="Thomas B.C."/>
            <person name="Sharon I."/>
            <person name="Castelle C.J."/>
            <person name="Singh A."/>
            <person name="Wilkins M.J."/>
            <person name="Williams K.H."/>
            <person name="Banfield J.F."/>
        </authorList>
    </citation>
    <scope>NUCLEOTIDE SEQUENCE [LARGE SCALE GENOMIC DNA]</scope>
</reference>
<evidence type="ECO:0000256" key="1">
    <source>
        <dbReference type="ARBA" id="ARBA00009369"/>
    </source>
</evidence>
<accession>A0A0G0MWR6</accession>
<comment type="similarity">
    <text evidence="1">Belongs to the MreC family.</text>
</comment>
<dbReference type="PIRSF" id="PIRSF038471">
    <property type="entry name" value="MreC"/>
    <property type="match status" value="1"/>
</dbReference>
<evidence type="ECO:0000256" key="4">
    <source>
        <dbReference type="ARBA" id="ARBA00032089"/>
    </source>
</evidence>
<dbReference type="InterPro" id="IPR055342">
    <property type="entry name" value="MreC_beta-barrel_core"/>
</dbReference>
<feature type="coiled-coil region" evidence="5">
    <location>
        <begin position="43"/>
        <end position="70"/>
    </location>
</feature>
<evidence type="ECO:0000256" key="2">
    <source>
        <dbReference type="ARBA" id="ARBA00013855"/>
    </source>
</evidence>
<evidence type="ECO:0000256" key="3">
    <source>
        <dbReference type="ARBA" id="ARBA00022960"/>
    </source>
</evidence>
<dbReference type="EMBL" id="LBVC01000030">
    <property type="protein sequence ID" value="KKQ78089.1"/>
    <property type="molecule type" value="Genomic_DNA"/>
</dbReference>
<dbReference type="InterPro" id="IPR042177">
    <property type="entry name" value="Cell/Rod_1"/>
</dbReference>
<dbReference type="Gene3D" id="2.40.10.340">
    <property type="entry name" value="Rod shape-determining protein MreC, domain 1"/>
    <property type="match status" value="1"/>
</dbReference>
<dbReference type="GO" id="GO:0008360">
    <property type="term" value="P:regulation of cell shape"/>
    <property type="evidence" value="ECO:0007669"/>
    <property type="project" value="UniProtKB-KW"/>
</dbReference>
<name>A0A0G0MWR6_9BACT</name>
<dbReference type="Gene3D" id="2.40.10.350">
    <property type="entry name" value="Rod shape-determining protein MreC, domain 2"/>
    <property type="match status" value="1"/>
</dbReference>
<proteinExistence type="inferred from homology"/>
<keyword evidence="5" id="KW-0175">Coiled coil</keyword>
<dbReference type="PANTHER" id="PTHR34138:SF1">
    <property type="entry name" value="CELL SHAPE-DETERMINING PROTEIN MREC"/>
    <property type="match status" value="1"/>
</dbReference>
<gene>
    <name evidence="7" type="ORF">US99_C0030G0005</name>
</gene>
<evidence type="ECO:0000313" key="7">
    <source>
        <dbReference type="EMBL" id="KKQ78089.1"/>
    </source>
</evidence>
<dbReference type="GO" id="GO:0005886">
    <property type="term" value="C:plasma membrane"/>
    <property type="evidence" value="ECO:0007669"/>
    <property type="project" value="TreeGrafter"/>
</dbReference>
<dbReference type="PANTHER" id="PTHR34138">
    <property type="entry name" value="CELL SHAPE-DETERMINING PROTEIN MREC"/>
    <property type="match status" value="1"/>
</dbReference>
<organism evidence="7 8">
    <name type="scientific">Candidatus Daviesbacteria bacterium GW2011_GWF2_38_6</name>
    <dbReference type="NCBI Taxonomy" id="1618432"/>
    <lineage>
        <taxon>Bacteria</taxon>
        <taxon>Candidatus Daviesiibacteriota</taxon>
    </lineage>
</organism>
<dbReference type="AlphaFoldDB" id="A0A0G0MWR6"/>
<dbReference type="Pfam" id="PF04085">
    <property type="entry name" value="MreC"/>
    <property type="match status" value="1"/>
</dbReference>
<dbReference type="Proteomes" id="UP000034324">
    <property type="component" value="Unassembled WGS sequence"/>
</dbReference>
<evidence type="ECO:0000259" key="6">
    <source>
        <dbReference type="Pfam" id="PF04085"/>
    </source>
</evidence>
<comment type="caution">
    <text evidence="7">The sequence shown here is derived from an EMBL/GenBank/DDBJ whole genome shotgun (WGS) entry which is preliminary data.</text>
</comment>
<protein>
    <recommendedName>
        <fullName evidence="2">Cell shape-determining protein MreC</fullName>
    </recommendedName>
    <alternativeName>
        <fullName evidence="4">Cell shape protein MreC</fullName>
    </alternativeName>
</protein>